<comment type="caution">
    <text evidence="1">The sequence shown here is derived from an EMBL/GenBank/DDBJ whole genome shotgun (WGS) entry which is preliminary data.</text>
</comment>
<evidence type="ECO:0000313" key="2">
    <source>
        <dbReference type="Proteomes" id="UP000823775"/>
    </source>
</evidence>
<organism evidence="1 2">
    <name type="scientific">Datura stramonium</name>
    <name type="common">Jimsonweed</name>
    <name type="synonym">Common thornapple</name>
    <dbReference type="NCBI Taxonomy" id="4076"/>
    <lineage>
        <taxon>Eukaryota</taxon>
        <taxon>Viridiplantae</taxon>
        <taxon>Streptophyta</taxon>
        <taxon>Embryophyta</taxon>
        <taxon>Tracheophyta</taxon>
        <taxon>Spermatophyta</taxon>
        <taxon>Magnoliopsida</taxon>
        <taxon>eudicotyledons</taxon>
        <taxon>Gunneridae</taxon>
        <taxon>Pentapetalae</taxon>
        <taxon>asterids</taxon>
        <taxon>lamiids</taxon>
        <taxon>Solanales</taxon>
        <taxon>Solanaceae</taxon>
        <taxon>Solanoideae</taxon>
        <taxon>Datureae</taxon>
        <taxon>Datura</taxon>
    </lineage>
</organism>
<dbReference type="PANTHER" id="PTHR35478">
    <property type="entry name" value="ZINC FINGER FYVE DOMAIN PROTEIN"/>
    <property type="match status" value="1"/>
</dbReference>
<accession>A0ABS8WLI8</accession>
<evidence type="ECO:0000313" key="1">
    <source>
        <dbReference type="EMBL" id="MCE3051009.1"/>
    </source>
</evidence>
<reference evidence="1 2" key="1">
    <citation type="journal article" date="2021" name="BMC Genomics">
        <title>Datura genome reveals duplications of psychoactive alkaloid biosynthetic genes and high mutation rate following tissue culture.</title>
        <authorList>
            <person name="Rajewski A."/>
            <person name="Carter-House D."/>
            <person name="Stajich J."/>
            <person name="Litt A."/>
        </authorList>
    </citation>
    <scope>NUCLEOTIDE SEQUENCE [LARGE SCALE GENOMIC DNA]</scope>
    <source>
        <strain evidence="1">AR-01</strain>
    </source>
</reference>
<dbReference type="PANTHER" id="PTHR35478:SF1">
    <property type="entry name" value="ZINC FINGER FYVE DOMAIN-CONTAINING PROTEIN 26"/>
    <property type="match status" value="1"/>
</dbReference>
<keyword evidence="2" id="KW-1185">Reference proteome</keyword>
<sequence length="96" mass="10950">MLNDQIPQSTREFAVDEEMLKLRAYSVTVTIQLWCMQAQVMLSEIYPGNSPKIGSTYWDQIREVAVISVIKRVLKRLQEQLEQVSGVALGDEFSNS</sequence>
<dbReference type="EMBL" id="JACEIK010008095">
    <property type="protein sequence ID" value="MCE3051009.1"/>
    <property type="molecule type" value="Genomic_DNA"/>
</dbReference>
<dbReference type="Proteomes" id="UP000823775">
    <property type="component" value="Unassembled WGS sequence"/>
</dbReference>
<name>A0ABS8WLI8_DATST</name>
<proteinExistence type="predicted"/>
<protein>
    <submittedName>
        <fullName evidence="1">Uncharacterized protein</fullName>
    </submittedName>
</protein>
<gene>
    <name evidence="1" type="ORF">HAX54_048739</name>
</gene>